<protein>
    <submittedName>
        <fullName evidence="6">TetR family transcriptional regulator</fullName>
    </submittedName>
</protein>
<keyword evidence="2 4" id="KW-0238">DNA-binding</keyword>
<evidence type="ECO:0000256" key="2">
    <source>
        <dbReference type="ARBA" id="ARBA00023125"/>
    </source>
</evidence>
<evidence type="ECO:0000313" key="7">
    <source>
        <dbReference type="Proteomes" id="UP000244893"/>
    </source>
</evidence>
<name>A0A2V1HRW4_9MICO</name>
<dbReference type="InterPro" id="IPR041583">
    <property type="entry name" value="TetR_C_31"/>
</dbReference>
<keyword evidence="3" id="KW-0804">Transcription</keyword>
<dbReference type="PROSITE" id="PS50977">
    <property type="entry name" value="HTH_TETR_2"/>
    <property type="match status" value="1"/>
</dbReference>
<dbReference type="Pfam" id="PF17940">
    <property type="entry name" value="TetR_C_31"/>
    <property type="match status" value="1"/>
</dbReference>
<evidence type="ECO:0000256" key="1">
    <source>
        <dbReference type="ARBA" id="ARBA00023015"/>
    </source>
</evidence>
<proteinExistence type="predicted"/>
<reference evidence="6 7" key="1">
    <citation type="submission" date="2018-05" db="EMBL/GenBank/DDBJ databases">
        <title>Amnibacterium sp. M8JJ-5, whole genome shotgun sequence.</title>
        <authorList>
            <person name="Tuo L."/>
        </authorList>
    </citation>
    <scope>NUCLEOTIDE SEQUENCE [LARGE SCALE GENOMIC DNA]</scope>
    <source>
        <strain evidence="6 7">M8JJ-5</strain>
    </source>
</reference>
<dbReference type="EMBL" id="QEOP01000002">
    <property type="protein sequence ID" value="PVZ93700.1"/>
    <property type="molecule type" value="Genomic_DNA"/>
</dbReference>
<dbReference type="PANTHER" id="PTHR30055:SF234">
    <property type="entry name" value="HTH-TYPE TRANSCRIPTIONAL REGULATOR BETI"/>
    <property type="match status" value="1"/>
</dbReference>
<sequence>MGRMSALDRKSVLLDAAAAVIARDGVAAASTRAITAEAGMSLASFHYVFPSRDALLAEVIERTLDREFREQSLVAESGLSVEERVYRGFCASLGLLAERPEVELSMFELMHYALRTPGLESLARRQYERYWEAAERIVVETGVRWDRPTYEIAQVVVAMNDGIALAWLATRDTEAALRMAAVATASICGMAVPA</sequence>
<dbReference type="SUPFAM" id="SSF46689">
    <property type="entry name" value="Homeodomain-like"/>
    <property type="match status" value="1"/>
</dbReference>
<gene>
    <name evidence="6" type="ORF">DDQ50_07810</name>
</gene>
<evidence type="ECO:0000256" key="3">
    <source>
        <dbReference type="ARBA" id="ARBA00023163"/>
    </source>
</evidence>
<dbReference type="InterPro" id="IPR009057">
    <property type="entry name" value="Homeodomain-like_sf"/>
</dbReference>
<dbReference type="Proteomes" id="UP000244893">
    <property type="component" value="Unassembled WGS sequence"/>
</dbReference>
<keyword evidence="1" id="KW-0805">Transcription regulation</keyword>
<accession>A0A2V1HRW4</accession>
<dbReference type="AlphaFoldDB" id="A0A2V1HRW4"/>
<dbReference type="PRINTS" id="PR00455">
    <property type="entry name" value="HTHTETR"/>
</dbReference>
<dbReference type="Pfam" id="PF00440">
    <property type="entry name" value="TetR_N"/>
    <property type="match status" value="1"/>
</dbReference>
<dbReference type="OrthoDB" id="5242433at2"/>
<dbReference type="InterPro" id="IPR050109">
    <property type="entry name" value="HTH-type_TetR-like_transc_reg"/>
</dbReference>
<keyword evidence="7" id="KW-1185">Reference proteome</keyword>
<dbReference type="InterPro" id="IPR001647">
    <property type="entry name" value="HTH_TetR"/>
</dbReference>
<dbReference type="PANTHER" id="PTHR30055">
    <property type="entry name" value="HTH-TYPE TRANSCRIPTIONAL REGULATOR RUTR"/>
    <property type="match status" value="1"/>
</dbReference>
<dbReference type="GO" id="GO:0003700">
    <property type="term" value="F:DNA-binding transcription factor activity"/>
    <property type="evidence" value="ECO:0007669"/>
    <property type="project" value="TreeGrafter"/>
</dbReference>
<evidence type="ECO:0000259" key="5">
    <source>
        <dbReference type="PROSITE" id="PS50977"/>
    </source>
</evidence>
<dbReference type="Gene3D" id="1.10.357.10">
    <property type="entry name" value="Tetracycline Repressor, domain 2"/>
    <property type="match status" value="1"/>
</dbReference>
<evidence type="ECO:0000313" key="6">
    <source>
        <dbReference type="EMBL" id="PVZ93700.1"/>
    </source>
</evidence>
<feature type="DNA-binding region" description="H-T-H motif" evidence="4">
    <location>
        <begin position="30"/>
        <end position="49"/>
    </location>
</feature>
<dbReference type="SUPFAM" id="SSF48498">
    <property type="entry name" value="Tetracyclin repressor-like, C-terminal domain"/>
    <property type="match status" value="1"/>
</dbReference>
<comment type="caution">
    <text evidence="6">The sequence shown here is derived from an EMBL/GenBank/DDBJ whole genome shotgun (WGS) entry which is preliminary data.</text>
</comment>
<evidence type="ECO:0000256" key="4">
    <source>
        <dbReference type="PROSITE-ProRule" id="PRU00335"/>
    </source>
</evidence>
<organism evidence="6 7">
    <name type="scientific">Amnibacterium flavum</name>
    <dbReference type="NCBI Taxonomy" id="2173173"/>
    <lineage>
        <taxon>Bacteria</taxon>
        <taxon>Bacillati</taxon>
        <taxon>Actinomycetota</taxon>
        <taxon>Actinomycetes</taxon>
        <taxon>Micrococcales</taxon>
        <taxon>Microbacteriaceae</taxon>
        <taxon>Amnibacterium</taxon>
    </lineage>
</organism>
<dbReference type="GO" id="GO:0000976">
    <property type="term" value="F:transcription cis-regulatory region binding"/>
    <property type="evidence" value="ECO:0007669"/>
    <property type="project" value="TreeGrafter"/>
</dbReference>
<feature type="domain" description="HTH tetR-type" evidence="5">
    <location>
        <begin position="7"/>
        <end position="67"/>
    </location>
</feature>
<dbReference type="InterPro" id="IPR036271">
    <property type="entry name" value="Tet_transcr_reg_TetR-rel_C_sf"/>
</dbReference>